<evidence type="ECO:0000313" key="2">
    <source>
        <dbReference type="Proteomes" id="UP000479114"/>
    </source>
</evidence>
<protein>
    <submittedName>
        <fullName evidence="1">Uncharacterized protein</fullName>
    </submittedName>
</protein>
<proteinExistence type="predicted"/>
<name>A0A6C0PB84_9BACL</name>
<accession>A0A6C0PB84</accession>
<organism evidence="1 2">
    <name type="scientific">Paenibacillus rhizovicinus</name>
    <dbReference type="NCBI Taxonomy" id="2704463"/>
    <lineage>
        <taxon>Bacteria</taxon>
        <taxon>Bacillati</taxon>
        <taxon>Bacillota</taxon>
        <taxon>Bacilli</taxon>
        <taxon>Bacillales</taxon>
        <taxon>Paenibacillaceae</taxon>
        <taxon>Paenibacillus</taxon>
    </lineage>
</organism>
<dbReference type="RefSeq" id="WP_162645912.1">
    <property type="nucleotide sequence ID" value="NZ_CP048288.1"/>
</dbReference>
<keyword evidence="2" id="KW-1185">Reference proteome</keyword>
<dbReference type="AlphaFoldDB" id="A0A6C0PB84"/>
<keyword evidence="1" id="KW-0614">Plasmid</keyword>
<dbReference type="Proteomes" id="UP000479114">
    <property type="component" value="Plasmid unnamed2"/>
</dbReference>
<dbReference type="EMBL" id="CP048288">
    <property type="protein sequence ID" value="QHW35778.1"/>
    <property type="molecule type" value="Genomic_DNA"/>
</dbReference>
<reference evidence="1 2" key="1">
    <citation type="submission" date="2020-02" db="EMBL/GenBank/DDBJ databases">
        <title>Paenibacillus sp. nov., isolated from rhizosphere soil of tomato.</title>
        <authorList>
            <person name="Weon H.-Y."/>
            <person name="Lee S.A."/>
        </authorList>
    </citation>
    <scope>NUCLEOTIDE SEQUENCE [LARGE SCALE GENOMIC DNA]</scope>
    <source>
        <strain evidence="1 2">14171R-81</strain>
        <plasmid evidence="1 2">unnamed2</plasmid>
    </source>
</reference>
<gene>
    <name evidence="1" type="ORF">GZH47_33330</name>
</gene>
<sequence length="184" mass="21544">MIEWLKKHIQFHAFVRDGRYFNRLFWFLPAKEITKQEFDTIMSTKRITEMRFKMDPHKIGDFLSGVLHDIKQFNEEDFSPYGERVVLTPIRCKEFLRYDGYELDGVWKCETVSGSYIHDFSIHVAGFSGPAVDRGAKPSEWLPAMIQLQLSGASATEEDHDAFLRAFKAEKIREDSSDELREQQ</sequence>
<geneLocation type="plasmid" evidence="1 2">
    <name>unnamed2</name>
</geneLocation>
<dbReference type="KEGG" id="prz:GZH47_33330"/>
<evidence type="ECO:0000313" key="1">
    <source>
        <dbReference type="EMBL" id="QHW35778.1"/>
    </source>
</evidence>